<evidence type="ECO:0000313" key="7">
    <source>
        <dbReference type="EMBL" id="CAB3266240.1"/>
    </source>
</evidence>
<dbReference type="AlphaFoldDB" id="A0A6F9DT99"/>
<feature type="transmembrane region" description="Helical" evidence="5">
    <location>
        <begin position="108"/>
        <end position="125"/>
    </location>
</feature>
<dbReference type="Pfam" id="PF03151">
    <property type="entry name" value="TPT"/>
    <property type="match status" value="1"/>
</dbReference>
<proteinExistence type="evidence at transcript level"/>
<dbReference type="EMBL" id="LR790378">
    <property type="protein sequence ID" value="CAB3266240.1"/>
    <property type="molecule type" value="mRNA"/>
</dbReference>
<accession>A0A6F9DT99</accession>
<reference evidence="7" key="1">
    <citation type="submission" date="2020-04" db="EMBL/GenBank/DDBJ databases">
        <authorList>
            <person name="Neveu A P."/>
        </authorList>
    </citation>
    <scope>NUCLEOTIDE SEQUENCE</scope>
    <source>
        <tissue evidence="7">Whole embryo</tissue>
    </source>
</reference>
<feature type="transmembrane region" description="Helical" evidence="5">
    <location>
        <begin position="156"/>
        <end position="176"/>
    </location>
</feature>
<organism evidence="7">
    <name type="scientific">Phallusia mammillata</name>
    <dbReference type="NCBI Taxonomy" id="59560"/>
    <lineage>
        <taxon>Eukaryota</taxon>
        <taxon>Metazoa</taxon>
        <taxon>Chordata</taxon>
        <taxon>Tunicata</taxon>
        <taxon>Ascidiacea</taxon>
        <taxon>Phlebobranchia</taxon>
        <taxon>Ascidiidae</taxon>
        <taxon>Phallusia</taxon>
    </lineage>
</organism>
<evidence type="ECO:0000259" key="6">
    <source>
        <dbReference type="Pfam" id="PF03151"/>
    </source>
</evidence>
<sequence length="320" mass="34869">MTDESLTSSPTKRVLAALFYAFSSVLIVMANKSVLTNYGFPSAQFLGVGQMVAAVIIMQILKVGGFVSFPDMSSTIPRKIFPLPLLYLGNLVFGLGGTKKLSLPMFTVLRRFSILMTMLLEIYIFKKAPSKLIVVSILTMTAGSVIAASNDLAFELVGYVLILANDVCTAANNVFTKKHLNANELGKYGILYYNCLFMIIPGMVLCASTGDVERVKNFEQWNDMSFLFQFFVSSVMGVVLMYSVTMCTAYNSALTTTVVGCLKNISVTYVGMVFGGDYIFSWPNFVGITISVLASLVYSAAVFTNKKPTSQKGNEASTKV</sequence>
<evidence type="ECO:0000256" key="4">
    <source>
        <dbReference type="ARBA" id="ARBA00023136"/>
    </source>
</evidence>
<feature type="transmembrane region" description="Helical" evidence="5">
    <location>
        <begin position="230"/>
        <end position="249"/>
    </location>
</feature>
<feature type="transmembrane region" description="Helical" evidence="5">
    <location>
        <begin position="43"/>
        <end position="68"/>
    </location>
</feature>
<feature type="transmembrane region" description="Helical" evidence="5">
    <location>
        <begin position="132"/>
        <end position="150"/>
    </location>
</feature>
<feature type="transmembrane region" description="Helical" evidence="5">
    <location>
        <begin position="188"/>
        <end position="210"/>
    </location>
</feature>
<feature type="transmembrane region" description="Helical" evidence="5">
    <location>
        <begin position="261"/>
        <end position="279"/>
    </location>
</feature>
<evidence type="ECO:0000256" key="3">
    <source>
        <dbReference type="ARBA" id="ARBA00022989"/>
    </source>
</evidence>
<comment type="subcellular location">
    <subcellularLocation>
        <location evidence="1">Membrane</location>
        <topology evidence="1">Multi-pass membrane protein</topology>
    </subcellularLocation>
</comment>
<dbReference type="GO" id="GO:0016020">
    <property type="term" value="C:membrane"/>
    <property type="evidence" value="ECO:0007669"/>
    <property type="project" value="UniProtKB-SubCell"/>
</dbReference>
<gene>
    <name evidence="7" type="primary">Slc35d2</name>
</gene>
<dbReference type="PANTHER" id="PTHR11132">
    <property type="entry name" value="SOLUTE CARRIER FAMILY 35"/>
    <property type="match status" value="1"/>
</dbReference>
<evidence type="ECO:0000256" key="2">
    <source>
        <dbReference type="ARBA" id="ARBA00022692"/>
    </source>
</evidence>
<keyword evidence="3 5" id="KW-1133">Transmembrane helix</keyword>
<evidence type="ECO:0000256" key="1">
    <source>
        <dbReference type="ARBA" id="ARBA00004141"/>
    </source>
</evidence>
<protein>
    <submittedName>
        <fullName evidence="7">UDP-N-acetylglucosamine/UDP-glucose/GDP-mannose transporter</fullName>
    </submittedName>
</protein>
<name>A0A6F9DT99_9ASCI</name>
<feature type="transmembrane region" description="Helical" evidence="5">
    <location>
        <begin position="14"/>
        <end position="31"/>
    </location>
</feature>
<feature type="transmembrane region" description="Helical" evidence="5">
    <location>
        <begin position="285"/>
        <end position="303"/>
    </location>
</feature>
<evidence type="ECO:0000256" key="5">
    <source>
        <dbReference type="SAM" id="Phobius"/>
    </source>
</evidence>
<feature type="transmembrane region" description="Helical" evidence="5">
    <location>
        <begin position="80"/>
        <end position="96"/>
    </location>
</feature>
<keyword evidence="2 5" id="KW-0812">Transmembrane</keyword>
<dbReference type="InterPro" id="IPR004853">
    <property type="entry name" value="Sugar_P_trans_dom"/>
</dbReference>
<feature type="domain" description="Sugar phosphate transporter" evidence="6">
    <location>
        <begin position="15"/>
        <end position="299"/>
    </location>
</feature>
<keyword evidence="4 5" id="KW-0472">Membrane</keyword>
<dbReference type="InterPro" id="IPR050186">
    <property type="entry name" value="TPT_transporter"/>
</dbReference>